<sequence length="323" mass="35597">MTMVLKPGRPGRPRRRWWRREGVQGYVYISPWLLGFLMFGVAPLIAAFLTSLSKANVFRTIRFVGLDNYQKILTDDPVFATIAGNMLIYVIGSTIISIGLGLALALLLHRDFRGNHVFRTLIYVPSLLVGIATAYLFKQVFQGGEVGLANMFLGVFGAGPVNWLGNSEQPWLALVALILVNVWFAGGTMLIFLAGLKGIPPAYFEAARVDGAGPWQMFRRVTLPLLSPVIVFNTIMALIGHIQVFETPLAFANNGGISTGNPLGYENSLGTFVTYLYVKGFVYQDMGYASALAFIMFAATLVLTSLVLWFARRFTAYGDSERN</sequence>
<feature type="transmembrane region" description="Helical" evidence="7">
    <location>
        <begin position="225"/>
        <end position="245"/>
    </location>
</feature>
<dbReference type="OrthoDB" id="4053402at2"/>
<evidence type="ECO:0000313" key="10">
    <source>
        <dbReference type="Proteomes" id="UP000199632"/>
    </source>
</evidence>
<keyword evidence="3" id="KW-1003">Cell membrane</keyword>
<keyword evidence="6 7" id="KW-0472">Membrane</keyword>
<dbReference type="EMBL" id="FNQB01000003">
    <property type="protein sequence ID" value="SDZ51483.1"/>
    <property type="molecule type" value="Genomic_DNA"/>
</dbReference>
<keyword evidence="2 7" id="KW-0813">Transport</keyword>
<dbReference type="GO" id="GO:0005886">
    <property type="term" value="C:plasma membrane"/>
    <property type="evidence" value="ECO:0007669"/>
    <property type="project" value="UniProtKB-SubCell"/>
</dbReference>
<evidence type="ECO:0000256" key="6">
    <source>
        <dbReference type="ARBA" id="ARBA00023136"/>
    </source>
</evidence>
<feature type="transmembrane region" description="Helical" evidence="7">
    <location>
        <begin position="171"/>
        <end position="194"/>
    </location>
</feature>
<dbReference type="SUPFAM" id="SSF161098">
    <property type="entry name" value="MetI-like"/>
    <property type="match status" value="1"/>
</dbReference>
<dbReference type="PANTHER" id="PTHR30193:SF37">
    <property type="entry name" value="INNER MEMBRANE ABC TRANSPORTER PERMEASE PROTEIN YCJO"/>
    <property type="match status" value="1"/>
</dbReference>
<evidence type="ECO:0000313" key="9">
    <source>
        <dbReference type="EMBL" id="SDZ51483.1"/>
    </source>
</evidence>
<dbReference type="RefSeq" id="WP_090799986.1">
    <property type="nucleotide sequence ID" value="NZ_BOND01000001.1"/>
</dbReference>
<comment type="similarity">
    <text evidence="7">Belongs to the binding-protein-dependent transport system permease family.</text>
</comment>
<evidence type="ECO:0000256" key="7">
    <source>
        <dbReference type="RuleBase" id="RU363032"/>
    </source>
</evidence>
<dbReference type="STRING" id="137265.SAMN05421684_6062"/>
<keyword evidence="5 7" id="KW-1133">Transmembrane helix</keyword>
<dbReference type="AlphaFoldDB" id="A0A1H3TMG5"/>
<accession>A0A1H3TMG5</accession>
<keyword evidence="10" id="KW-1185">Reference proteome</keyword>
<proteinExistence type="inferred from homology"/>
<dbReference type="InterPro" id="IPR035906">
    <property type="entry name" value="MetI-like_sf"/>
</dbReference>
<keyword evidence="4 7" id="KW-0812">Transmembrane</keyword>
<feature type="transmembrane region" description="Helical" evidence="7">
    <location>
        <begin position="25"/>
        <end position="49"/>
    </location>
</feature>
<evidence type="ECO:0000259" key="8">
    <source>
        <dbReference type="PROSITE" id="PS50928"/>
    </source>
</evidence>
<evidence type="ECO:0000256" key="2">
    <source>
        <dbReference type="ARBA" id="ARBA00022448"/>
    </source>
</evidence>
<dbReference type="CDD" id="cd06261">
    <property type="entry name" value="TM_PBP2"/>
    <property type="match status" value="1"/>
</dbReference>
<organism evidence="9 10">
    <name type="scientific">Asanoa ishikariensis</name>
    <dbReference type="NCBI Taxonomy" id="137265"/>
    <lineage>
        <taxon>Bacteria</taxon>
        <taxon>Bacillati</taxon>
        <taxon>Actinomycetota</taxon>
        <taxon>Actinomycetes</taxon>
        <taxon>Micromonosporales</taxon>
        <taxon>Micromonosporaceae</taxon>
        <taxon>Asanoa</taxon>
    </lineage>
</organism>
<dbReference type="Gene3D" id="1.10.3720.10">
    <property type="entry name" value="MetI-like"/>
    <property type="match status" value="1"/>
</dbReference>
<protein>
    <submittedName>
        <fullName evidence="9">Multiple sugar transport system permease protein</fullName>
    </submittedName>
</protein>
<gene>
    <name evidence="9" type="ORF">SAMN05421684_6062</name>
</gene>
<dbReference type="PANTHER" id="PTHR30193">
    <property type="entry name" value="ABC TRANSPORTER PERMEASE PROTEIN"/>
    <property type="match status" value="1"/>
</dbReference>
<feature type="domain" description="ABC transmembrane type-1" evidence="8">
    <location>
        <begin position="83"/>
        <end position="307"/>
    </location>
</feature>
<keyword evidence="9" id="KW-0762">Sugar transport</keyword>
<dbReference type="InterPro" id="IPR000515">
    <property type="entry name" value="MetI-like"/>
</dbReference>
<comment type="subcellular location">
    <subcellularLocation>
        <location evidence="1 7">Cell membrane</location>
        <topology evidence="1 7">Multi-pass membrane protein</topology>
    </subcellularLocation>
</comment>
<reference evidence="10" key="1">
    <citation type="submission" date="2016-10" db="EMBL/GenBank/DDBJ databases">
        <authorList>
            <person name="Varghese N."/>
            <person name="Submissions S."/>
        </authorList>
    </citation>
    <scope>NUCLEOTIDE SEQUENCE [LARGE SCALE GENOMIC DNA]</scope>
    <source>
        <strain evidence="10">DSM 44718</strain>
    </source>
</reference>
<dbReference type="GO" id="GO:0055085">
    <property type="term" value="P:transmembrane transport"/>
    <property type="evidence" value="ECO:0007669"/>
    <property type="project" value="InterPro"/>
</dbReference>
<dbReference type="PROSITE" id="PS50928">
    <property type="entry name" value="ABC_TM1"/>
    <property type="match status" value="1"/>
</dbReference>
<dbReference type="InterPro" id="IPR051393">
    <property type="entry name" value="ABC_transporter_permease"/>
</dbReference>
<feature type="transmembrane region" description="Helical" evidence="7">
    <location>
        <begin position="120"/>
        <end position="137"/>
    </location>
</feature>
<feature type="transmembrane region" description="Helical" evidence="7">
    <location>
        <begin position="288"/>
        <end position="311"/>
    </location>
</feature>
<name>A0A1H3TMG5_9ACTN</name>
<evidence type="ECO:0000256" key="5">
    <source>
        <dbReference type="ARBA" id="ARBA00022989"/>
    </source>
</evidence>
<evidence type="ECO:0000256" key="1">
    <source>
        <dbReference type="ARBA" id="ARBA00004651"/>
    </source>
</evidence>
<evidence type="ECO:0000256" key="4">
    <source>
        <dbReference type="ARBA" id="ARBA00022692"/>
    </source>
</evidence>
<evidence type="ECO:0000256" key="3">
    <source>
        <dbReference type="ARBA" id="ARBA00022475"/>
    </source>
</evidence>
<feature type="transmembrane region" description="Helical" evidence="7">
    <location>
        <begin position="86"/>
        <end position="108"/>
    </location>
</feature>
<dbReference type="Proteomes" id="UP000199632">
    <property type="component" value="Unassembled WGS sequence"/>
</dbReference>
<dbReference type="Pfam" id="PF00528">
    <property type="entry name" value="BPD_transp_1"/>
    <property type="match status" value="1"/>
</dbReference>